<dbReference type="PROSITE" id="PS51257">
    <property type="entry name" value="PROKAR_LIPOPROTEIN"/>
    <property type="match status" value="1"/>
</dbReference>
<keyword evidence="2" id="KW-0449">Lipoprotein</keyword>
<sequence>MKSNYFKVSILLLAAVFTISCSKDDSTGKTETTTTTSSVTTTNTLAKISVLTSSGVPKPNYILMVFDQQFSTTAPLPPILKQVTTDANGLASFDLSTIVTNTTPKSYYFEAFVQNGNDFVLKSIVRTEIKLAKGSSLTTAVIVN</sequence>
<gene>
    <name evidence="2" type="ordered locus">FP0712</name>
</gene>
<proteinExistence type="predicted"/>
<organism evidence="2 3">
    <name type="scientific">Flavobacterium psychrophilum (strain ATCC 49511 / DSM 21280 / CIP 103535 / JIP02/86)</name>
    <dbReference type="NCBI Taxonomy" id="402612"/>
    <lineage>
        <taxon>Bacteria</taxon>
        <taxon>Pseudomonadati</taxon>
        <taxon>Bacteroidota</taxon>
        <taxon>Flavobacteriia</taxon>
        <taxon>Flavobacteriales</taxon>
        <taxon>Flavobacteriaceae</taxon>
        <taxon>Flavobacterium</taxon>
    </lineage>
</organism>
<evidence type="ECO:0000313" key="3">
    <source>
        <dbReference type="Proteomes" id="UP000006394"/>
    </source>
</evidence>
<dbReference type="PATRIC" id="fig|402612.5.peg.729"/>
<protein>
    <submittedName>
        <fullName evidence="2">Hypothetical lipoprotein</fullName>
    </submittedName>
</protein>
<reference evidence="2 3" key="1">
    <citation type="journal article" date="2007" name="Nat. Biotechnol.">
        <title>Complete genome sequence of the fish pathogen Flavobacterium psychrophilum.</title>
        <authorList>
            <person name="Duchaud E."/>
            <person name="Boussaha M."/>
            <person name="Loux V."/>
            <person name="Bernardet J.F."/>
            <person name="Michel C."/>
            <person name="Kerouault B."/>
            <person name="Mondot S."/>
            <person name="Nicolas P."/>
            <person name="Bossy R."/>
            <person name="Caron C."/>
            <person name="Bessieres P."/>
            <person name="Gibrat J.F."/>
            <person name="Claverol S."/>
            <person name="Dumetz F."/>
            <person name="Le Henaff M."/>
            <person name="Benmansour A."/>
        </authorList>
    </citation>
    <scope>NUCLEOTIDE SEQUENCE [LARGE SCALE GENOMIC DNA]</scope>
    <source>
        <strain evidence="3">ATCC 49511 / DSM 21280 / CIP 103535 / JIP02/86</strain>
    </source>
</reference>
<dbReference type="KEGG" id="fps:FP0712"/>
<accession>A6GXJ2</accession>
<keyword evidence="3" id="KW-1185">Reference proteome</keyword>
<dbReference type="HOGENOM" id="CLU_149933_0_0_10"/>
<keyword evidence="1" id="KW-0732">Signal</keyword>
<dbReference type="OrthoDB" id="1358126at2"/>
<evidence type="ECO:0000313" key="2">
    <source>
        <dbReference type="EMBL" id="CAL42815.1"/>
    </source>
</evidence>
<evidence type="ECO:0000256" key="1">
    <source>
        <dbReference type="SAM" id="SignalP"/>
    </source>
</evidence>
<dbReference type="STRING" id="402612.FP0712"/>
<dbReference type="AlphaFoldDB" id="A6GXJ2"/>
<feature type="chain" id="PRO_5002698306" evidence="1">
    <location>
        <begin position="24"/>
        <end position="144"/>
    </location>
</feature>
<dbReference type="eggNOG" id="ENOG50333AX">
    <property type="taxonomic scope" value="Bacteria"/>
</dbReference>
<name>A6GXJ2_FLAPJ</name>
<dbReference type="EnsemblBacteria" id="CAL42815">
    <property type="protein sequence ID" value="CAL42815"/>
    <property type="gene ID" value="FP0712"/>
</dbReference>
<dbReference type="RefSeq" id="WP_011962871.1">
    <property type="nucleotide sequence ID" value="NC_009613.3"/>
</dbReference>
<feature type="signal peptide" evidence="1">
    <location>
        <begin position="1"/>
        <end position="23"/>
    </location>
</feature>
<dbReference type="EMBL" id="AM398681">
    <property type="protein sequence ID" value="CAL42815.1"/>
    <property type="molecule type" value="Genomic_DNA"/>
</dbReference>
<dbReference type="Proteomes" id="UP000006394">
    <property type="component" value="Chromosome"/>
</dbReference>